<evidence type="ECO:0000313" key="2">
    <source>
        <dbReference type="EMBL" id="KOB66774.1"/>
    </source>
</evidence>
<dbReference type="SMART" id="SM00217">
    <property type="entry name" value="WAP"/>
    <property type="match status" value="1"/>
</dbReference>
<organism evidence="2 3">
    <name type="scientific">Operophtera brumata</name>
    <name type="common">Winter moth</name>
    <name type="synonym">Phalaena brumata</name>
    <dbReference type="NCBI Taxonomy" id="104452"/>
    <lineage>
        <taxon>Eukaryota</taxon>
        <taxon>Metazoa</taxon>
        <taxon>Ecdysozoa</taxon>
        <taxon>Arthropoda</taxon>
        <taxon>Hexapoda</taxon>
        <taxon>Insecta</taxon>
        <taxon>Pterygota</taxon>
        <taxon>Neoptera</taxon>
        <taxon>Endopterygota</taxon>
        <taxon>Lepidoptera</taxon>
        <taxon>Glossata</taxon>
        <taxon>Ditrysia</taxon>
        <taxon>Geometroidea</taxon>
        <taxon>Geometridae</taxon>
        <taxon>Larentiinae</taxon>
        <taxon>Operophtera</taxon>
    </lineage>
</organism>
<dbReference type="Proteomes" id="UP000037510">
    <property type="component" value="Unassembled WGS sequence"/>
</dbReference>
<dbReference type="InterPro" id="IPR008197">
    <property type="entry name" value="WAP_dom"/>
</dbReference>
<dbReference type="PROSITE" id="PS51390">
    <property type="entry name" value="WAP"/>
    <property type="match status" value="1"/>
</dbReference>
<dbReference type="GO" id="GO:0005615">
    <property type="term" value="C:extracellular space"/>
    <property type="evidence" value="ECO:0007669"/>
    <property type="project" value="TreeGrafter"/>
</dbReference>
<evidence type="ECO:0000259" key="1">
    <source>
        <dbReference type="PROSITE" id="PS51390"/>
    </source>
</evidence>
<dbReference type="InterPro" id="IPR050514">
    <property type="entry name" value="WAP_four-disulfide_core"/>
</dbReference>
<dbReference type="AlphaFoldDB" id="A0A0L7KUT3"/>
<accession>A0A0L7KUT3</accession>
<dbReference type="SUPFAM" id="SSF57256">
    <property type="entry name" value="Elafin-like"/>
    <property type="match status" value="2"/>
</dbReference>
<feature type="domain" description="WAP" evidence="1">
    <location>
        <begin position="134"/>
        <end position="181"/>
    </location>
</feature>
<feature type="non-terminal residue" evidence="2">
    <location>
        <position position="1"/>
    </location>
</feature>
<dbReference type="InterPro" id="IPR036645">
    <property type="entry name" value="Elafin-like_sf"/>
</dbReference>
<evidence type="ECO:0000313" key="3">
    <source>
        <dbReference type="Proteomes" id="UP000037510"/>
    </source>
</evidence>
<name>A0A0L7KUT3_OPEBR</name>
<gene>
    <name evidence="2" type="ORF">OBRU01_20756</name>
</gene>
<dbReference type="GO" id="GO:0004867">
    <property type="term" value="F:serine-type endopeptidase inhibitor activity"/>
    <property type="evidence" value="ECO:0007669"/>
    <property type="project" value="TreeGrafter"/>
</dbReference>
<dbReference type="Pfam" id="PF00095">
    <property type="entry name" value="WAP"/>
    <property type="match status" value="2"/>
</dbReference>
<keyword evidence="3" id="KW-1185">Reference proteome</keyword>
<protein>
    <submittedName>
        <fullName evidence="2">Putative WAP four-disulfide core domain 2 isoform 1</fullName>
    </submittedName>
</protein>
<reference evidence="2 3" key="1">
    <citation type="journal article" date="2015" name="Genome Biol. Evol.">
        <title>The genome of winter moth (Operophtera brumata) provides a genomic perspective on sexual dimorphism and phenology.</title>
        <authorList>
            <person name="Derks M.F."/>
            <person name="Smit S."/>
            <person name="Salis L."/>
            <person name="Schijlen E."/>
            <person name="Bossers A."/>
            <person name="Mateman C."/>
            <person name="Pijl A.S."/>
            <person name="de Ridder D."/>
            <person name="Groenen M.A."/>
            <person name="Visser M.E."/>
            <person name="Megens H.J."/>
        </authorList>
    </citation>
    <scope>NUCLEOTIDE SEQUENCE [LARGE SCALE GENOMIC DNA]</scope>
    <source>
        <strain evidence="2">WM2013NL</strain>
        <tissue evidence="2">Head and thorax</tissue>
    </source>
</reference>
<dbReference type="STRING" id="104452.A0A0L7KUT3"/>
<feature type="non-terminal residue" evidence="2">
    <location>
        <position position="193"/>
    </location>
</feature>
<dbReference type="PANTHER" id="PTHR19441:SF95">
    <property type="entry name" value="PERLWAPIN ISOFORM X1"/>
    <property type="match status" value="1"/>
</dbReference>
<comment type="caution">
    <text evidence="2">The sequence shown here is derived from an EMBL/GenBank/DDBJ whole genome shotgun (WGS) entry which is preliminary data.</text>
</comment>
<dbReference type="Gene3D" id="4.10.75.10">
    <property type="entry name" value="Elafin-like"/>
    <property type="match status" value="2"/>
</dbReference>
<dbReference type="PANTHER" id="PTHR19441">
    <property type="entry name" value="WHEY ACDIC PROTEIN WAP"/>
    <property type="match status" value="1"/>
</dbReference>
<sequence>CSLFRKSVYLDSTVICDTLLAIIGASENYKADFCDWSEMSLYCVLIASSLIASVISGQGSCPPTLPVDQCNPTCGPDISCEGKQLCCPTACGASSLIASVISGQGSCPPTLPVDQCNPTCGPDISCEGKQLCCPTACGGRCPEYPGGAWICTHTCTGDSDCPRALKCCPNRCGAMACKRPDLEDTTPPSALIY</sequence>
<proteinExistence type="predicted"/>
<dbReference type="EMBL" id="JTDY01005660">
    <property type="protein sequence ID" value="KOB66774.1"/>
    <property type="molecule type" value="Genomic_DNA"/>
</dbReference>